<dbReference type="EMBL" id="CM046105">
    <property type="protein sequence ID" value="KAI8435311.1"/>
    <property type="molecule type" value="Genomic_DNA"/>
</dbReference>
<keyword evidence="2" id="KW-1185">Reference proteome</keyword>
<evidence type="ECO:0000313" key="2">
    <source>
        <dbReference type="Proteomes" id="UP001064048"/>
    </source>
</evidence>
<gene>
    <name evidence="1" type="ORF">MSG28_003641</name>
</gene>
<sequence>MTLSNIKTEDQNSTEDLRRQTCGEEKLCSVETIKKRLPITIWLPEYTSAKLVLDMIAGITVGLTAIPQGLAYADVAGLSPEYGLYSGVMGGFVYLFLGSCKDITVGPTAIMSALISRYVAGYSADFAVLAAFMAGIFILSMGILRVGFLVNFISKPVISGFTTAAAFQIITAQLKTLLGLKGSSGHTFTDSMLNFVQNIKTIQLWDALLGLSTIVILLFLKWVGDGCSRTDGRVRQLRWFISLSRNAVVIVLGMTIAYILQITTGEEPLVLIGNIDGGLPTIAPPPFSSVVNNETYTFVEMAQALGPKAIVKSENGTQIRKIKSSAKELCSVRTVKKKLPIISWLPAYNTTKLIQDIIAGITVGLTAIPQGIAYAVVAGLSPEYGLYAGLVGGFIYLFFGSSKDVTVGPTAIMSAMVSKYVSGYSADFAVLAAFLAGLVELGMGILQLGFLVEFISLPVISGFTTAAAFQIASAQLKSLFGLDGKSGNYFAESVYNFVLNIKTIKLWDPILGFLTIGVLIFLKKLGQGCSRTDGASKQFRWFVSLARNAVVVVLGMIIAYILKLVTGGEPLILIGVIGSGLPKIEPPPFNTIVGNETYSFGDMLTVLGPQSIVLPLVAILESVAIAKAFAGGKPVDATQEMIAVGMCNIIGSFARSMPITGSFTRTALNNASGVQTPAGGIFTGFLILLALSLLTSTFYFIPKASLAGLIITAMFSMIDFPIFGRLWRNNKVELFLMLITMAISLSIGLEYGIVVGIIVNAAILLYGVSRPNVDVNTVLCEKGGYLTIPLTENLSYCAAEHVRRTVLEASHESGYDMIIIDGTNVRKMDSTVASNLMSVVQDLEKASRHLMFLNFSNEIVNLCLDINPKITSRFIIASSPED</sequence>
<feature type="non-terminal residue" evidence="1">
    <location>
        <position position="882"/>
    </location>
</feature>
<reference evidence="1 2" key="1">
    <citation type="journal article" date="2022" name="Genome Biol. Evol.">
        <title>The Spruce Budworm Genome: Reconstructing the Evolutionary History of Antifreeze Proteins.</title>
        <authorList>
            <person name="Beliveau C."/>
            <person name="Gagne P."/>
            <person name="Picq S."/>
            <person name="Vernygora O."/>
            <person name="Keeling C.I."/>
            <person name="Pinkney K."/>
            <person name="Doucet D."/>
            <person name="Wen F."/>
            <person name="Johnston J.S."/>
            <person name="Maaroufi H."/>
            <person name="Boyle B."/>
            <person name="Laroche J."/>
            <person name="Dewar K."/>
            <person name="Juretic N."/>
            <person name="Blackburn G."/>
            <person name="Nisole A."/>
            <person name="Brunet B."/>
            <person name="Brandao M."/>
            <person name="Lumley L."/>
            <person name="Duan J."/>
            <person name="Quan G."/>
            <person name="Lucarotti C.J."/>
            <person name="Roe A.D."/>
            <person name="Sperling F.A.H."/>
            <person name="Levesque R.C."/>
            <person name="Cusson M."/>
        </authorList>
    </citation>
    <scope>NUCLEOTIDE SEQUENCE [LARGE SCALE GENOMIC DNA]</scope>
    <source>
        <strain evidence="1">Glfc:IPQL:Cfum</strain>
    </source>
</reference>
<dbReference type="Proteomes" id="UP001064048">
    <property type="component" value="Chromosome 5"/>
</dbReference>
<accession>A0ACC0KFJ8</accession>
<proteinExistence type="predicted"/>
<name>A0ACC0KFJ8_CHOFU</name>
<evidence type="ECO:0000313" key="1">
    <source>
        <dbReference type="EMBL" id="KAI8435311.1"/>
    </source>
</evidence>
<organism evidence="1 2">
    <name type="scientific">Choristoneura fumiferana</name>
    <name type="common">Spruce budworm moth</name>
    <name type="synonym">Archips fumiferana</name>
    <dbReference type="NCBI Taxonomy" id="7141"/>
    <lineage>
        <taxon>Eukaryota</taxon>
        <taxon>Metazoa</taxon>
        <taxon>Ecdysozoa</taxon>
        <taxon>Arthropoda</taxon>
        <taxon>Hexapoda</taxon>
        <taxon>Insecta</taxon>
        <taxon>Pterygota</taxon>
        <taxon>Neoptera</taxon>
        <taxon>Endopterygota</taxon>
        <taxon>Lepidoptera</taxon>
        <taxon>Glossata</taxon>
        <taxon>Ditrysia</taxon>
        <taxon>Tortricoidea</taxon>
        <taxon>Tortricidae</taxon>
        <taxon>Tortricinae</taxon>
        <taxon>Choristoneura</taxon>
    </lineage>
</organism>
<comment type="caution">
    <text evidence="1">The sequence shown here is derived from an EMBL/GenBank/DDBJ whole genome shotgun (WGS) entry which is preliminary data.</text>
</comment>
<protein>
    <submittedName>
        <fullName evidence="1">Uncharacterized protein</fullName>
    </submittedName>
</protein>